<proteinExistence type="predicted"/>
<reference evidence="1 2" key="1">
    <citation type="submission" date="2015-01" db="EMBL/GenBank/DDBJ databases">
        <title>Evolution of Trichinella species and genotypes.</title>
        <authorList>
            <person name="Korhonen P.K."/>
            <person name="Edoardo P."/>
            <person name="Giuseppe L.R."/>
            <person name="Gasser R.B."/>
        </authorList>
    </citation>
    <scope>NUCLEOTIDE SEQUENCE [LARGE SCALE GENOMIC DNA]</scope>
    <source>
        <strain evidence="1">ISS141</strain>
    </source>
</reference>
<evidence type="ECO:0000313" key="1">
    <source>
        <dbReference type="EMBL" id="KRX86045.1"/>
    </source>
</evidence>
<sequence length="36" mass="4401">MKRRQETKVLLATVCTKRVLHLMNNHLECWHNQLKQ</sequence>
<organism evidence="1 2">
    <name type="scientific">Trichinella pseudospiralis</name>
    <name type="common">Parasitic roundworm</name>
    <dbReference type="NCBI Taxonomy" id="6337"/>
    <lineage>
        <taxon>Eukaryota</taxon>
        <taxon>Metazoa</taxon>
        <taxon>Ecdysozoa</taxon>
        <taxon>Nematoda</taxon>
        <taxon>Enoplea</taxon>
        <taxon>Dorylaimia</taxon>
        <taxon>Trichinellida</taxon>
        <taxon>Trichinellidae</taxon>
        <taxon>Trichinella</taxon>
    </lineage>
</organism>
<name>A0A0V0XDG6_TRIPS</name>
<dbReference type="Proteomes" id="UP000054815">
    <property type="component" value="Unassembled WGS sequence"/>
</dbReference>
<comment type="caution">
    <text evidence="1">The sequence shown here is derived from an EMBL/GenBank/DDBJ whole genome shotgun (WGS) entry which is preliminary data.</text>
</comment>
<accession>A0A0V0XDG6</accession>
<gene>
    <name evidence="1" type="ORF">T4E_10032</name>
</gene>
<dbReference type="EMBL" id="JYDU01000514">
    <property type="protein sequence ID" value="KRX86045.1"/>
    <property type="molecule type" value="Genomic_DNA"/>
</dbReference>
<dbReference type="AlphaFoldDB" id="A0A0V0XDG6"/>
<protein>
    <submittedName>
        <fullName evidence="1">Uncharacterized protein</fullName>
    </submittedName>
</protein>
<evidence type="ECO:0000313" key="2">
    <source>
        <dbReference type="Proteomes" id="UP000054815"/>
    </source>
</evidence>